<name>A0A6A1RJS8_ACIGI</name>
<keyword evidence="2" id="KW-0732">Signal</keyword>
<accession>A0A6A1RJS8</accession>
<feature type="region of interest" description="Disordered" evidence="1">
    <location>
        <begin position="36"/>
        <end position="109"/>
    </location>
</feature>
<reference evidence="3" key="1">
    <citation type="submission" date="2021-07" db="EMBL/GenBank/DDBJ databases">
        <authorList>
            <person name="Fernandez M."/>
            <person name="Pereira P."/>
            <person name="Torres Tejerizo G.A."/>
            <person name="Gonzalez P."/>
            <person name="Agostini E."/>
        </authorList>
    </citation>
    <scope>NUCLEOTIDE SEQUENCE</scope>
    <source>
        <strain evidence="3">SFC 500-1A</strain>
    </source>
</reference>
<evidence type="ECO:0008006" key="5">
    <source>
        <dbReference type="Google" id="ProtNLM"/>
    </source>
</evidence>
<proteinExistence type="predicted"/>
<feature type="compositionally biased region" description="Polar residues" evidence="1">
    <location>
        <begin position="62"/>
        <end position="79"/>
    </location>
</feature>
<evidence type="ECO:0000256" key="2">
    <source>
        <dbReference type="SAM" id="SignalP"/>
    </source>
</evidence>
<dbReference type="RefSeq" id="WP_004724819.1">
    <property type="nucleotide sequence ID" value="NZ_BBRY01000028.1"/>
</dbReference>
<gene>
    <name evidence="3" type="ORF">KW868_14615</name>
</gene>
<feature type="chain" id="PRO_5041129784" description="Copper resistance protein B" evidence="2">
    <location>
        <begin position="27"/>
        <end position="109"/>
    </location>
</feature>
<evidence type="ECO:0000256" key="1">
    <source>
        <dbReference type="SAM" id="MobiDB-lite"/>
    </source>
</evidence>
<evidence type="ECO:0000313" key="4">
    <source>
        <dbReference type="Proteomes" id="UP000887320"/>
    </source>
</evidence>
<organism evidence="3 4">
    <name type="scientific">Acinetobacter guillouiae</name>
    <name type="common">Acinetobacter genomosp. 11</name>
    <dbReference type="NCBI Taxonomy" id="106649"/>
    <lineage>
        <taxon>Bacteria</taxon>
        <taxon>Pseudomonadati</taxon>
        <taxon>Pseudomonadota</taxon>
        <taxon>Gammaproteobacteria</taxon>
        <taxon>Moraxellales</taxon>
        <taxon>Moraxellaceae</taxon>
        <taxon>Acinetobacter</taxon>
    </lineage>
</organism>
<dbReference type="Proteomes" id="UP000887320">
    <property type="component" value="Unassembled WGS sequence"/>
</dbReference>
<sequence length="109" mass="12438">MKNVLSRSVTALICMGALMTTVQTWAHEDEDKVLTRTVDEQPKDKKQKKCEKNCKPNNDPKTQTNNSTQHQHGNASEMSQMDHSKMTNMPSSMKDMDHSNMEMPNKTNK</sequence>
<dbReference type="EMBL" id="JAHWXT010000005">
    <property type="protein sequence ID" value="MCF0265678.1"/>
    <property type="molecule type" value="Genomic_DNA"/>
</dbReference>
<protein>
    <recommendedName>
        <fullName evidence="5">Copper resistance protein B</fullName>
    </recommendedName>
</protein>
<dbReference type="AlphaFoldDB" id="A0A6A1RJS8"/>
<feature type="signal peptide" evidence="2">
    <location>
        <begin position="1"/>
        <end position="26"/>
    </location>
</feature>
<evidence type="ECO:0000313" key="3">
    <source>
        <dbReference type="EMBL" id="MCF0265678.1"/>
    </source>
</evidence>
<feature type="compositionally biased region" description="Basic and acidic residues" evidence="1">
    <location>
        <begin position="36"/>
        <end position="54"/>
    </location>
</feature>
<comment type="caution">
    <text evidence="3">The sequence shown here is derived from an EMBL/GenBank/DDBJ whole genome shotgun (WGS) entry which is preliminary data.</text>
</comment>